<gene>
    <name evidence="1" type="ORF">C7B43_12835</name>
</gene>
<accession>A0A2T2WXF6</accession>
<evidence type="ECO:0000313" key="2">
    <source>
        <dbReference type="Proteomes" id="UP000242699"/>
    </source>
</evidence>
<evidence type="ECO:0000313" key="1">
    <source>
        <dbReference type="EMBL" id="PSR26914.1"/>
    </source>
</evidence>
<organism evidence="1 2">
    <name type="scientific">Sulfobacillus benefaciens</name>
    <dbReference type="NCBI Taxonomy" id="453960"/>
    <lineage>
        <taxon>Bacteria</taxon>
        <taxon>Bacillati</taxon>
        <taxon>Bacillota</taxon>
        <taxon>Clostridia</taxon>
        <taxon>Eubacteriales</taxon>
        <taxon>Clostridiales Family XVII. Incertae Sedis</taxon>
        <taxon>Sulfobacillus</taxon>
    </lineage>
</organism>
<dbReference type="AlphaFoldDB" id="A0A2T2WXF6"/>
<protein>
    <submittedName>
        <fullName evidence="1">Uncharacterized protein</fullName>
    </submittedName>
</protein>
<proteinExistence type="predicted"/>
<reference evidence="1 2" key="1">
    <citation type="journal article" date="2014" name="BMC Genomics">
        <title>Comparison of environmental and isolate Sulfobacillus genomes reveals diverse carbon, sulfur, nitrogen, and hydrogen metabolisms.</title>
        <authorList>
            <person name="Justice N.B."/>
            <person name="Norman A."/>
            <person name="Brown C.T."/>
            <person name="Singh A."/>
            <person name="Thomas B.C."/>
            <person name="Banfield J.F."/>
        </authorList>
    </citation>
    <scope>NUCLEOTIDE SEQUENCE [LARGE SCALE GENOMIC DNA]</scope>
    <source>
        <strain evidence="1">AMDSBA1</strain>
    </source>
</reference>
<dbReference type="Proteomes" id="UP000242699">
    <property type="component" value="Unassembled WGS sequence"/>
</dbReference>
<dbReference type="EMBL" id="PXYT01000031">
    <property type="protein sequence ID" value="PSR26914.1"/>
    <property type="molecule type" value="Genomic_DNA"/>
</dbReference>
<name>A0A2T2WXF6_9FIRM</name>
<sequence>MKALQKLEIERDYLQAANRLREGLESTLTVHRLGLSGTLRLSPATTNPLEPVNSQFQSHAQNVKRWFNGMHVLRWLASASLFLEDRLRQLSGQRDLYQMQTALQSHMRPQAVSSNVTLYFVLNA</sequence>
<comment type="caution">
    <text evidence="1">The sequence shown here is derived from an EMBL/GenBank/DDBJ whole genome shotgun (WGS) entry which is preliminary data.</text>
</comment>